<reference evidence="1 2" key="2">
    <citation type="journal article" date="2022" name="Mol. Ecol. Resour.">
        <title>The genomes of chicory, endive, great burdock and yacon provide insights into Asteraceae paleo-polyploidization history and plant inulin production.</title>
        <authorList>
            <person name="Fan W."/>
            <person name="Wang S."/>
            <person name="Wang H."/>
            <person name="Wang A."/>
            <person name="Jiang F."/>
            <person name="Liu H."/>
            <person name="Zhao H."/>
            <person name="Xu D."/>
            <person name="Zhang Y."/>
        </authorList>
    </citation>
    <scope>NUCLEOTIDE SEQUENCE [LARGE SCALE GENOMIC DNA]</scope>
    <source>
        <strain evidence="2">cv. Niubang</strain>
    </source>
</reference>
<organism evidence="1 2">
    <name type="scientific">Arctium lappa</name>
    <name type="common">Greater burdock</name>
    <name type="synonym">Lappa major</name>
    <dbReference type="NCBI Taxonomy" id="4217"/>
    <lineage>
        <taxon>Eukaryota</taxon>
        <taxon>Viridiplantae</taxon>
        <taxon>Streptophyta</taxon>
        <taxon>Embryophyta</taxon>
        <taxon>Tracheophyta</taxon>
        <taxon>Spermatophyta</taxon>
        <taxon>Magnoliopsida</taxon>
        <taxon>eudicotyledons</taxon>
        <taxon>Gunneridae</taxon>
        <taxon>Pentapetalae</taxon>
        <taxon>asterids</taxon>
        <taxon>campanulids</taxon>
        <taxon>Asterales</taxon>
        <taxon>Asteraceae</taxon>
        <taxon>Carduoideae</taxon>
        <taxon>Cardueae</taxon>
        <taxon>Arctiinae</taxon>
        <taxon>Arctium</taxon>
    </lineage>
</organism>
<name>A0ACB9FJU1_ARCLA</name>
<accession>A0ACB9FJU1</accession>
<evidence type="ECO:0000313" key="2">
    <source>
        <dbReference type="Proteomes" id="UP001055879"/>
    </source>
</evidence>
<keyword evidence="2" id="KW-1185">Reference proteome</keyword>
<dbReference type="Proteomes" id="UP001055879">
    <property type="component" value="Linkage Group LG01"/>
</dbReference>
<sequence length="210" mass="23454">MADIGRQASESTRKFEKDKPVAATFAEVVRHLKDEKEKMDRASQDDGEESTIPSEWSEGEDDNGSESNDGWLEEESVFNMKDQKTSKDDQVEEMNDRDKIKENTVENNLEKDQPVIGFRPEKPGDDEGVEELQWKGDGSSSSVSKRDSTIPETQMDGTAAAKFRNPILCEKKLKEKEGMGQGNGPEGNKSGEPNNQVEDREPHNSYGLSP</sequence>
<reference evidence="2" key="1">
    <citation type="journal article" date="2022" name="Mol. Ecol. Resour.">
        <title>The genomes of chicory, endive, great burdock and yacon provide insights into Asteraceae palaeo-polyploidization history and plant inulin production.</title>
        <authorList>
            <person name="Fan W."/>
            <person name="Wang S."/>
            <person name="Wang H."/>
            <person name="Wang A."/>
            <person name="Jiang F."/>
            <person name="Liu H."/>
            <person name="Zhao H."/>
            <person name="Xu D."/>
            <person name="Zhang Y."/>
        </authorList>
    </citation>
    <scope>NUCLEOTIDE SEQUENCE [LARGE SCALE GENOMIC DNA]</scope>
    <source>
        <strain evidence="2">cv. Niubang</strain>
    </source>
</reference>
<proteinExistence type="predicted"/>
<dbReference type="EMBL" id="CM042047">
    <property type="protein sequence ID" value="KAI3771246.1"/>
    <property type="molecule type" value="Genomic_DNA"/>
</dbReference>
<protein>
    <submittedName>
        <fullName evidence="1">Uncharacterized protein</fullName>
    </submittedName>
</protein>
<gene>
    <name evidence="1" type="ORF">L6452_02406</name>
</gene>
<evidence type="ECO:0000313" key="1">
    <source>
        <dbReference type="EMBL" id="KAI3771246.1"/>
    </source>
</evidence>
<comment type="caution">
    <text evidence="1">The sequence shown here is derived from an EMBL/GenBank/DDBJ whole genome shotgun (WGS) entry which is preliminary data.</text>
</comment>